<evidence type="ECO:0000259" key="8">
    <source>
        <dbReference type="Pfam" id="PF10150"/>
    </source>
</evidence>
<dbReference type="GO" id="GO:0006364">
    <property type="term" value="P:rRNA processing"/>
    <property type="evidence" value="ECO:0007669"/>
    <property type="project" value="TreeGrafter"/>
</dbReference>
<keyword evidence="4" id="KW-0255">Endonuclease</keyword>
<keyword evidence="10" id="KW-1185">Reference proteome</keyword>
<sequence length="410" mass="43694">MSAGLLIEETPLSVRIARVEDDEVTALRHWFPGRADPMLGALYRAKVTDVDKRLGAVYLDLGGTKGFLRRSGPLPVVGRTLIVEVKREPIGTKGADVSDKPVLRGAMASWRIGDEEERAGPLGEDTFPPEFKAKLTPEGPIGLIDPFAPLSRLMLGLLTSEISFIEVTRADTKSRLAAGMPSDFPIDVGPARGIAEWLDAAEEEALARSHDLPGGGRLTIEETEALFAVDLDLGSQGGQSKKGAGTKLLGEALSTLGRIGGVMGLGGQVIIDVPRGAIAAPKIVRDQITRALKPLGRVSVPAVTPEGLCTIIAPRPRPSLREILTEPGTDTFPGRRFCADVIAAKAFRAAERALEENRTGQVTLFVTQRAIALLDEAGSPMHDLTARFGPRLRVEALGDGDPHGDFHVKA</sequence>
<evidence type="ECO:0000313" key="9">
    <source>
        <dbReference type="EMBL" id="RFB04845.1"/>
    </source>
</evidence>
<evidence type="ECO:0000256" key="3">
    <source>
        <dbReference type="ARBA" id="ARBA00022723"/>
    </source>
</evidence>
<dbReference type="InterPro" id="IPR004659">
    <property type="entry name" value="RNase_E/G"/>
</dbReference>
<reference evidence="9 10" key="1">
    <citation type="submission" date="2018-08" db="EMBL/GenBank/DDBJ databases">
        <title>Parvularcula sp. SM1705, isolated from surface water of the South Sea China.</title>
        <authorList>
            <person name="Sun L."/>
        </authorList>
    </citation>
    <scope>NUCLEOTIDE SEQUENCE [LARGE SCALE GENOMIC DNA]</scope>
    <source>
        <strain evidence="9 10">SM1705</strain>
    </source>
</reference>
<dbReference type="PANTHER" id="PTHR30001:SF1">
    <property type="entry name" value="RIBONUCLEASE E_G-LIKE PROTEIN, CHLOROPLASTIC"/>
    <property type="match status" value="1"/>
</dbReference>
<accession>A0A371RHD5</accession>
<keyword evidence="6" id="KW-0460">Magnesium</keyword>
<dbReference type="AlphaFoldDB" id="A0A371RHD5"/>
<name>A0A371RHD5_9PROT</name>
<dbReference type="GO" id="GO:0016787">
    <property type="term" value="F:hydrolase activity"/>
    <property type="evidence" value="ECO:0007669"/>
    <property type="project" value="UniProtKB-KW"/>
</dbReference>
<dbReference type="Proteomes" id="UP000264589">
    <property type="component" value="Unassembled WGS sequence"/>
</dbReference>
<dbReference type="PANTHER" id="PTHR30001">
    <property type="entry name" value="RIBONUCLEASE"/>
    <property type="match status" value="1"/>
</dbReference>
<evidence type="ECO:0000256" key="7">
    <source>
        <dbReference type="ARBA" id="ARBA00022884"/>
    </source>
</evidence>
<keyword evidence="7" id="KW-0694">RNA-binding</keyword>
<dbReference type="GO" id="GO:0003723">
    <property type="term" value="F:RNA binding"/>
    <property type="evidence" value="ECO:0007669"/>
    <property type="project" value="UniProtKB-KW"/>
</dbReference>
<dbReference type="InParanoid" id="A0A371RHD5"/>
<evidence type="ECO:0000256" key="1">
    <source>
        <dbReference type="ARBA" id="ARBA00001946"/>
    </source>
</evidence>
<comment type="cofactor">
    <cofactor evidence="1">
        <name>Mg(2+)</name>
        <dbReference type="ChEBI" id="CHEBI:18420"/>
    </cofactor>
</comment>
<keyword evidence="5" id="KW-0378">Hydrolase</keyword>
<dbReference type="GO" id="GO:0005737">
    <property type="term" value="C:cytoplasm"/>
    <property type="evidence" value="ECO:0007669"/>
    <property type="project" value="TreeGrafter"/>
</dbReference>
<feature type="domain" description="RNA-binding protein AU-1/Ribonuclease E/G" evidence="8">
    <location>
        <begin position="203"/>
        <end position="272"/>
    </location>
</feature>
<evidence type="ECO:0000313" key="10">
    <source>
        <dbReference type="Proteomes" id="UP000264589"/>
    </source>
</evidence>
<dbReference type="GO" id="GO:0046872">
    <property type="term" value="F:metal ion binding"/>
    <property type="evidence" value="ECO:0007669"/>
    <property type="project" value="UniProtKB-KW"/>
</dbReference>
<evidence type="ECO:0000256" key="6">
    <source>
        <dbReference type="ARBA" id="ARBA00022842"/>
    </source>
</evidence>
<comment type="caution">
    <text evidence="9">The sequence shown here is derived from an EMBL/GenBank/DDBJ whole genome shotgun (WGS) entry which is preliminary data.</text>
</comment>
<keyword evidence="2" id="KW-0540">Nuclease</keyword>
<evidence type="ECO:0000256" key="2">
    <source>
        <dbReference type="ARBA" id="ARBA00022722"/>
    </source>
</evidence>
<organism evidence="9 10">
    <name type="scientific">Parvularcula marina</name>
    <dbReference type="NCBI Taxonomy" id="2292771"/>
    <lineage>
        <taxon>Bacteria</taxon>
        <taxon>Pseudomonadati</taxon>
        <taxon>Pseudomonadota</taxon>
        <taxon>Alphaproteobacteria</taxon>
        <taxon>Parvularculales</taxon>
        <taxon>Parvularculaceae</taxon>
        <taxon>Parvularcula</taxon>
    </lineage>
</organism>
<keyword evidence="3" id="KW-0479">Metal-binding</keyword>
<proteinExistence type="predicted"/>
<gene>
    <name evidence="9" type="ORF">DX908_05845</name>
</gene>
<dbReference type="OrthoDB" id="8479440at2"/>
<evidence type="ECO:0000256" key="5">
    <source>
        <dbReference type="ARBA" id="ARBA00022801"/>
    </source>
</evidence>
<dbReference type="Pfam" id="PF10150">
    <property type="entry name" value="RNase_E_G"/>
    <property type="match status" value="1"/>
</dbReference>
<dbReference type="FunCoup" id="A0A371RHD5">
    <property type="interactions" value="325"/>
</dbReference>
<dbReference type="GO" id="GO:0004519">
    <property type="term" value="F:endonuclease activity"/>
    <property type="evidence" value="ECO:0007669"/>
    <property type="project" value="UniProtKB-KW"/>
</dbReference>
<evidence type="ECO:0000256" key="4">
    <source>
        <dbReference type="ARBA" id="ARBA00022759"/>
    </source>
</evidence>
<dbReference type="InterPro" id="IPR019307">
    <property type="entry name" value="RNA-bd_AU-1/RNase_E/G"/>
</dbReference>
<dbReference type="EMBL" id="QUQO01000001">
    <property type="protein sequence ID" value="RFB04845.1"/>
    <property type="molecule type" value="Genomic_DNA"/>
</dbReference>
<protein>
    <recommendedName>
        <fullName evidence="8">RNA-binding protein AU-1/Ribonuclease E/G domain-containing protein</fullName>
    </recommendedName>
</protein>
<dbReference type="RefSeq" id="WP_116391478.1">
    <property type="nucleotide sequence ID" value="NZ_QUQO01000001.1"/>
</dbReference>
<dbReference type="GO" id="GO:0004540">
    <property type="term" value="F:RNA nuclease activity"/>
    <property type="evidence" value="ECO:0007669"/>
    <property type="project" value="InterPro"/>
</dbReference>